<dbReference type="PANTHER" id="PTHR43880:SF14">
    <property type="entry name" value="ALL-TRANS-RETINOL DEHYDROGENASE [NAD(+)] ADH4"/>
    <property type="match status" value="1"/>
</dbReference>
<evidence type="ECO:0000256" key="10">
    <source>
        <dbReference type="SAM" id="MobiDB-lite"/>
    </source>
</evidence>
<evidence type="ECO:0000259" key="11">
    <source>
        <dbReference type="SMART" id="SM00829"/>
    </source>
</evidence>
<evidence type="ECO:0000256" key="1">
    <source>
        <dbReference type="ARBA" id="ARBA00001947"/>
    </source>
</evidence>
<proteinExistence type="inferred from homology"/>
<dbReference type="GO" id="GO:0046294">
    <property type="term" value="P:formaldehyde catabolic process"/>
    <property type="evidence" value="ECO:0007669"/>
    <property type="project" value="TreeGrafter"/>
</dbReference>
<keyword evidence="13" id="KW-1185">Reference proteome</keyword>
<gene>
    <name evidence="12" type="ORF">E5288_WYG011996</name>
</gene>
<dbReference type="FunFam" id="3.40.50.720:FF:000003">
    <property type="entry name" value="S-(hydroxymethyl)glutathione dehydrogenase"/>
    <property type="match status" value="1"/>
</dbReference>
<feature type="domain" description="Enoyl reductase (ER)" evidence="11">
    <location>
        <begin position="133"/>
        <end position="493"/>
    </location>
</feature>
<evidence type="ECO:0000313" key="13">
    <source>
        <dbReference type="Proteomes" id="UP000322234"/>
    </source>
</evidence>
<dbReference type="InterPro" id="IPR020843">
    <property type="entry name" value="ER"/>
</dbReference>
<dbReference type="Gene3D" id="3.90.180.10">
    <property type="entry name" value="Medium-chain alcohol dehydrogenases, catalytic domain"/>
    <property type="match status" value="1"/>
</dbReference>
<evidence type="ECO:0000256" key="2">
    <source>
        <dbReference type="ARBA" id="ARBA00004496"/>
    </source>
</evidence>
<dbReference type="InterPro" id="IPR011032">
    <property type="entry name" value="GroES-like_sf"/>
</dbReference>
<keyword evidence="8" id="KW-0520">NAD</keyword>
<dbReference type="PANTHER" id="PTHR43880">
    <property type="entry name" value="ALCOHOL DEHYDROGENASE"/>
    <property type="match status" value="1"/>
</dbReference>
<feature type="compositionally biased region" description="Low complexity" evidence="10">
    <location>
        <begin position="507"/>
        <end position="520"/>
    </location>
</feature>
<comment type="similarity">
    <text evidence="3">Belongs to the zinc-containing alcohol dehydrogenase family. Class-II subfamily.</text>
</comment>
<keyword evidence="7" id="KW-0560">Oxidoreductase</keyword>
<organism evidence="12 13">
    <name type="scientific">Bos mutus</name>
    <name type="common">wild yak</name>
    <dbReference type="NCBI Taxonomy" id="72004"/>
    <lineage>
        <taxon>Eukaryota</taxon>
        <taxon>Metazoa</taxon>
        <taxon>Chordata</taxon>
        <taxon>Craniata</taxon>
        <taxon>Vertebrata</taxon>
        <taxon>Euteleostomi</taxon>
        <taxon>Mammalia</taxon>
        <taxon>Eutheria</taxon>
        <taxon>Laurasiatheria</taxon>
        <taxon>Artiodactyla</taxon>
        <taxon>Ruminantia</taxon>
        <taxon>Pecora</taxon>
        <taxon>Bovidae</taxon>
        <taxon>Bovinae</taxon>
        <taxon>Bos</taxon>
    </lineage>
</organism>
<dbReference type="Proteomes" id="UP000322234">
    <property type="component" value="Unassembled WGS sequence"/>
</dbReference>
<dbReference type="Pfam" id="PF08240">
    <property type="entry name" value="ADH_N"/>
    <property type="match status" value="1"/>
</dbReference>
<name>A0A6B0QX49_9CETA</name>
<evidence type="ECO:0000256" key="6">
    <source>
        <dbReference type="ARBA" id="ARBA00022833"/>
    </source>
</evidence>
<dbReference type="EMBL" id="VBQZ03000008">
    <property type="protein sequence ID" value="MXQ81632.1"/>
    <property type="molecule type" value="Genomic_DNA"/>
</dbReference>
<dbReference type="CDD" id="cd08299">
    <property type="entry name" value="alcohol_DH_class_I_II_IV"/>
    <property type="match status" value="1"/>
</dbReference>
<feature type="compositionally biased region" description="Acidic residues" evidence="10">
    <location>
        <begin position="33"/>
        <end position="48"/>
    </location>
</feature>
<dbReference type="Pfam" id="PF00107">
    <property type="entry name" value="ADH_zinc_N"/>
    <property type="match status" value="1"/>
</dbReference>
<dbReference type="GO" id="GO:0008270">
    <property type="term" value="F:zinc ion binding"/>
    <property type="evidence" value="ECO:0007669"/>
    <property type="project" value="InterPro"/>
</dbReference>
<evidence type="ECO:0000256" key="7">
    <source>
        <dbReference type="ARBA" id="ARBA00023002"/>
    </source>
</evidence>
<keyword evidence="5 9" id="KW-0479">Metal-binding</keyword>
<dbReference type="SMART" id="SM00829">
    <property type="entry name" value="PKS_ER"/>
    <property type="match status" value="1"/>
</dbReference>
<accession>A0A6B0QX49</accession>
<feature type="compositionally biased region" description="Basic and acidic residues" evidence="10">
    <location>
        <begin position="524"/>
        <end position="559"/>
    </location>
</feature>
<dbReference type="Gene3D" id="3.40.50.720">
    <property type="entry name" value="NAD(P)-binding Rossmann-like Domain"/>
    <property type="match status" value="1"/>
</dbReference>
<dbReference type="InterPro" id="IPR002328">
    <property type="entry name" value="ADH_Zn_CS"/>
</dbReference>
<dbReference type="GO" id="GO:0051903">
    <property type="term" value="F:S-(hydroxymethyl)glutathione dehydrogenase [NAD(P)+] activity"/>
    <property type="evidence" value="ECO:0007669"/>
    <property type="project" value="TreeGrafter"/>
</dbReference>
<dbReference type="GO" id="GO:0005829">
    <property type="term" value="C:cytosol"/>
    <property type="evidence" value="ECO:0007669"/>
    <property type="project" value="TreeGrafter"/>
</dbReference>
<dbReference type="InterPro" id="IPR013154">
    <property type="entry name" value="ADH-like_N"/>
</dbReference>
<evidence type="ECO:0000313" key="12">
    <source>
        <dbReference type="EMBL" id="MXQ81632.1"/>
    </source>
</evidence>
<dbReference type="FunFam" id="3.90.180.10:FF:000067">
    <property type="entry name" value="alcohol dehydrogenase 1-like isoform X1"/>
    <property type="match status" value="1"/>
</dbReference>
<dbReference type="InterPro" id="IPR013149">
    <property type="entry name" value="ADH-like_C"/>
</dbReference>
<evidence type="ECO:0000256" key="4">
    <source>
        <dbReference type="ARBA" id="ARBA00022490"/>
    </source>
</evidence>
<evidence type="ECO:0000256" key="8">
    <source>
        <dbReference type="ARBA" id="ARBA00023027"/>
    </source>
</evidence>
<evidence type="ECO:0000256" key="3">
    <source>
        <dbReference type="ARBA" id="ARBA00007704"/>
    </source>
</evidence>
<feature type="region of interest" description="Disordered" evidence="10">
    <location>
        <begin position="1"/>
        <end position="61"/>
    </location>
</feature>
<feature type="region of interest" description="Disordered" evidence="10">
    <location>
        <begin position="492"/>
        <end position="584"/>
    </location>
</feature>
<dbReference type="InterPro" id="IPR036291">
    <property type="entry name" value="NAD(P)-bd_dom_sf"/>
</dbReference>
<dbReference type="SUPFAM" id="SSF51735">
    <property type="entry name" value="NAD(P)-binding Rossmann-fold domains"/>
    <property type="match status" value="1"/>
</dbReference>
<dbReference type="AlphaFoldDB" id="A0A6B0QX49"/>
<comment type="subcellular location">
    <subcellularLocation>
        <location evidence="2">Cytoplasm</location>
    </subcellularLocation>
</comment>
<reference evidence="12" key="1">
    <citation type="submission" date="2019-10" db="EMBL/GenBank/DDBJ databases">
        <title>The sequence and de novo assembly of the wild yak genome.</title>
        <authorList>
            <person name="Liu Y."/>
        </authorList>
    </citation>
    <scope>NUCLEOTIDE SEQUENCE [LARGE SCALE GENOMIC DNA]</scope>
    <source>
        <strain evidence="12">WY2019</strain>
    </source>
</reference>
<dbReference type="SUPFAM" id="SSF50129">
    <property type="entry name" value="GroES-like"/>
    <property type="match status" value="2"/>
</dbReference>
<comment type="cofactor">
    <cofactor evidence="1 9">
        <name>Zn(2+)</name>
        <dbReference type="ChEBI" id="CHEBI:29105"/>
    </cofactor>
</comment>
<protein>
    <recommendedName>
        <fullName evidence="11">Enoyl reductase (ER) domain-containing protein</fullName>
    </recommendedName>
</protein>
<keyword evidence="6 9" id="KW-0862">Zinc</keyword>
<evidence type="ECO:0000256" key="9">
    <source>
        <dbReference type="RuleBase" id="RU361277"/>
    </source>
</evidence>
<comment type="caution">
    <text evidence="12">The sequence shown here is derived from an EMBL/GenBank/DDBJ whole genome shotgun (WGS) entry which is preliminary data.</text>
</comment>
<dbReference type="PROSITE" id="PS00059">
    <property type="entry name" value="ADH_ZINC"/>
    <property type="match status" value="1"/>
</dbReference>
<sequence>MAAVVLGGDTVGPECIFPNQTEKLGPHQGPTEGTEDWSSEEPEEEQEETGAGPAGYSYQPLNQDPEQEEVELAPVGNGEDVVADIQDRTQALGLHSPAGPTTRKFQRDKIFNVHSTDKFNNYIIKCKAAIAWEANKPLSIEEVEVAPPKDHEVRIQIIATALCHSDAHILHPQFEGGVFPVILGHEAAGIVESIGPGVTNFKPGDKVIPLYAPQCGKCKFCLIVHQLSLFCIFFFPRHFKNPMGDQKLMEDGTSRFTCKGKPIYHFMGTSTFSQYTVVSDVNLAKLEDDANLERVCLLGCAFSTGYGAVINNAKVTPGSTCAIFGLGGVGLSAVMGCKASGASQIIVVDINSEKFTKAKALGATDCLNPKDLDKPIQEVIVEMTNGGVDFAFECVGGAKIMRAALDSVTVGWGVCTIIGVNVGDNGLNVSAMELLMGRTLTGTSFGGWKGVTSVPKLAADYKNKKLDLDALVTHTLPFDKVNEAFDLMYQGKRKSKSDEKQSLGPPRIIRQTSRQTTITSHFTRRPEEEIERPKLDNFVNEEEKNQEEKRHKVTSREPVARSLAAEEPERVKPINTLGSGRIKR</sequence>
<keyword evidence="4" id="KW-0963">Cytoplasm</keyword>
<evidence type="ECO:0000256" key="5">
    <source>
        <dbReference type="ARBA" id="ARBA00022723"/>
    </source>
</evidence>